<evidence type="ECO:0000313" key="20">
    <source>
        <dbReference type="Proteomes" id="UP000530564"/>
    </source>
</evidence>
<evidence type="ECO:0000259" key="17">
    <source>
        <dbReference type="Pfam" id="PF10531"/>
    </source>
</evidence>
<keyword evidence="3" id="KW-0813">Transport</keyword>
<keyword evidence="7 15" id="KW-0732">Signal</keyword>
<dbReference type="Pfam" id="PF22461">
    <property type="entry name" value="SLBB_2"/>
    <property type="match status" value="1"/>
</dbReference>
<dbReference type="Proteomes" id="UP000530564">
    <property type="component" value="Unassembled WGS sequence"/>
</dbReference>
<comment type="similarity">
    <text evidence="2">Belongs to the BexD/CtrA/VexA family.</text>
</comment>
<organism evidence="19 20">
    <name type="scientific">Phenylobacterium haematophilum</name>
    <dbReference type="NCBI Taxonomy" id="98513"/>
    <lineage>
        <taxon>Bacteria</taxon>
        <taxon>Pseudomonadati</taxon>
        <taxon>Pseudomonadota</taxon>
        <taxon>Alphaproteobacteria</taxon>
        <taxon>Caulobacterales</taxon>
        <taxon>Caulobacteraceae</taxon>
        <taxon>Phenylobacterium</taxon>
    </lineage>
</organism>
<feature type="domain" description="Polysaccharide export protein N-terminal" evidence="16">
    <location>
        <begin position="51"/>
        <end position="127"/>
    </location>
</feature>
<name>A0A839ZZM8_9CAUL</name>
<keyword evidence="5" id="KW-0762">Sugar transport</keyword>
<keyword evidence="9" id="KW-0406">Ion transport</keyword>
<dbReference type="Pfam" id="PF10531">
    <property type="entry name" value="SLBB"/>
    <property type="match status" value="1"/>
</dbReference>
<dbReference type="InterPro" id="IPR019554">
    <property type="entry name" value="Soluble_ligand-bd"/>
</dbReference>
<evidence type="ECO:0000256" key="15">
    <source>
        <dbReference type="SAM" id="SignalP"/>
    </source>
</evidence>
<evidence type="ECO:0000259" key="18">
    <source>
        <dbReference type="Pfam" id="PF22461"/>
    </source>
</evidence>
<dbReference type="InterPro" id="IPR049712">
    <property type="entry name" value="Poly_export"/>
</dbReference>
<dbReference type="Pfam" id="PF02563">
    <property type="entry name" value="Poly_export"/>
    <property type="match status" value="1"/>
</dbReference>
<keyword evidence="14" id="KW-0449">Lipoprotein</keyword>
<dbReference type="GO" id="GO:0009279">
    <property type="term" value="C:cell outer membrane"/>
    <property type="evidence" value="ECO:0007669"/>
    <property type="project" value="UniProtKB-SubCell"/>
</dbReference>
<dbReference type="EMBL" id="JACIDK010000003">
    <property type="protein sequence ID" value="MBB3892075.1"/>
    <property type="molecule type" value="Genomic_DNA"/>
</dbReference>
<evidence type="ECO:0000256" key="1">
    <source>
        <dbReference type="ARBA" id="ARBA00004571"/>
    </source>
</evidence>
<dbReference type="InterPro" id="IPR054765">
    <property type="entry name" value="SLBB_dom"/>
</dbReference>
<dbReference type="GO" id="GO:0015288">
    <property type="term" value="F:porin activity"/>
    <property type="evidence" value="ECO:0007669"/>
    <property type="project" value="UniProtKB-KW"/>
</dbReference>
<dbReference type="InterPro" id="IPR003715">
    <property type="entry name" value="Poly_export_N"/>
</dbReference>
<reference evidence="19 20" key="1">
    <citation type="submission" date="2020-08" db="EMBL/GenBank/DDBJ databases">
        <title>Genomic Encyclopedia of Type Strains, Phase IV (KMG-IV): sequencing the most valuable type-strain genomes for metagenomic binning, comparative biology and taxonomic classification.</title>
        <authorList>
            <person name="Goeker M."/>
        </authorList>
    </citation>
    <scope>NUCLEOTIDE SEQUENCE [LARGE SCALE GENOMIC DNA]</scope>
    <source>
        <strain evidence="19 20">DSM 21793</strain>
    </source>
</reference>
<evidence type="ECO:0000256" key="13">
    <source>
        <dbReference type="ARBA" id="ARBA00023237"/>
    </source>
</evidence>
<evidence type="ECO:0000256" key="5">
    <source>
        <dbReference type="ARBA" id="ARBA00022597"/>
    </source>
</evidence>
<keyword evidence="13" id="KW-0998">Cell outer membrane</keyword>
<gene>
    <name evidence="19" type="ORF">GGQ61_002803</name>
</gene>
<evidence type="ECO:0000256" key="14">
    <source>
        <dbReference type="ARBA" id="ARBA00023288"/>
    </source>
</evidence>
<evidence type="ECO:0000256" key="2">
    <source>
        <dbReference type="ARBA" id="ARBA00009450"/>
    </source>
</evidence>
<evidence type="ECO:0000256" key="3">
    <source>
        <dbReference type="ARBA" id="ARBA00022448"/>
    </source>
</evidence>
<keyword evidence="12" id="KW-0564">Palmitate</keyword>
<keyword evidence="10" id="KW-0626">Porin</keyword>
<sequence length="285" mass="29384">MRNSLLKLIVVIGTALAVPLSAQAQATNPAAGPAMAPAVGPSMAAPDAQPAPSPDYILGADDVVDVEVLGRADFKTRARIGADGTIQLPLIGRIAAGDRTARALSEQVRAALQAGGYFASPIVNVEVVSYSSRYVTVLGAVTSPGLVTVNRSYRLSEILARVGGVNAAGADYIVLRPADGSAEKRLLIKDLATGDLSQDPVVAAGDKIFAPQAELFYISGQVNSPGSYPVATGLTYRLAIAKAGGLGPAGSDRRLQVTRAGTKLKVNLDDKVEPGDVIVIGERLF</sequence>
<evidence type="ECO:0000256" key="10">
    <source>
        <dbReference type="ARBA" id="ARBA00023114"/>
    </source>
</evidence>
<proteinExistence type="inferred from homology"/>
<keyword evidence="4" id="KW-1134">Transmembrane beta strand</keyword>
<dbReference type="GO" id="GO:0006811">
    <property type="term" value="P:monoatomic ion transport"/>
    <property type="evidence" value="ECO:0007669"/>
    <property type="project" value="UniProtKB-KW"/>
</dbReference>
<dbReference type="Gene3D" id="3.10.560.10">
    <property type="entry name" value="Outer membrane lipoprotein wza domain like"/>
    <property type="match status" value="2"/>
</dbReference>
<evidence type="ECO:0000313" key="19">
    <source>
        <dbReference type="EMBL" id="MBB3892075.1"/>
    </source>
</evidence>
<dbReference type="GO" id="GO:0046930">
    <property type="term" value="C:pore complex"/>
    <property type="evidence" value="ECO:0007669"/>
    <property type="project" value="UniProtKB-KW"/>
</dbReference>
<evidence type="ECO:0000256" key="12">
    <source>
        <dbReference type="ARBA" id="ARBA00023139"/>
    </source>
</evidence>
<keyword evidence="6" id="KW-0812">Transmembrane</keyword>
<keyword evidence="20" id="KW-1185">Reference proteome</keyword>
<evidence type="ECO:0000256" key="7">
    <source>
        <dbReference type="ARBA" id="ARBA00022729"/>
    </source>
</evidence>
<evidence type="ECO:0000256" key="4">
    <source>
        <dbReference type="ARBA" id="ARBA00022452"/>
    </source>
</evidence>
<evidence type="ECO:0000256" key="8">
    <source>
        <dbReference type="ARBA" id="ARBA00023047"/>
    </source>
</evidence>
<dbReference type="GO" id="GO:0015159">
    <property type="term" value="F:polysaccharide transmembrane transporter activity"/>
    <property type="evidence" value="ECO:0007669"/>
    <property type="project" value="InterPro"/>
</dbReference>
<dbReference type="PANTHER" id="PTHR33619">
    <property type="entry name" value="POLYSACCHARIDE EXPORT PROTEIN GFCE-RELATED"/>
    <property type="match status" value="1"/>
</dbReference>
<evidence type="ECO:0000256" key="6">
    <source>
        <dbReference type="ARBA" id="ARBA00022692"/>
    </source>
</evidence>
<dbReference type="Gene3D" id="3.30.1950.10">
    <property type="entry name" value="wza like domain"/>
    <property type="match status" value="1"/>
</dbReference>
<dbReference type="AlphaFoldDB" id="A0A839ZZM8"/>
<evidence type="ECO:0000259" key="16">
    <source>
        <dbReference type="Pfam" id="PF02563"/>
    </source>
</evidence>
<evidence type="ECO:0000256" key="9">
    <source>
        <dbReference type="ARBA" id="ARBA00023065"/>
    </source>
</evidence>
<feature type="signal peptide" evidence="15">
    <location>
        <begin position="1"/>
        <end position="26"/>
    </location>
</feature>
<protein>
    <submittedName>
        <fullName evidence="19">Polysaccharide export outer membrane protein</fullName>
    </submittedName>
</protein>
<evidence type="ECO:0000256" key="11">
    <source>
        <dbReference type="ARBA" id="ARBA00023136"/>
    </source>
</evidence>
<feature type="domain" description="Soluble ligand binding" evidence="17">
    <location>
        <begin position="216"/>
        <end position="261"/>
    </location>
</feature>
<feature type="chain" id="PRO_5033033662" evidence="15">
    <location>
        <begin position="27"/>
        <end position="285"/>
    </location>
</feature>
<comment type="caution">
    <text evidence="19">The sequence shown here is derived from an EMBL/GenBank/DDBJ whole genome shotgun (WGS) entry which is preliminary data.</text>
</comment>
<dbReference type="RefSeq" id="WP_183773712.1">
    <property type="nucleotide sequence ID" value="NZ_JACIDK010000003.1"/>
</dbReference>
<keyword evidence="8" id="KW-0625">Polysaccharide transport</keyword>
<keyword evidence="11" id="KW-0472">Membrane</keyword>
<accession>A0A839ZZM8</accession>
<comment type="subcellular location">
    <subcellularLocation>
        <location evidence="1">Cell outer membrane</location>
        <topology evidence="1">Multi-pass membrane protein</topology>
    </subcellularLocation>
</comment>
<dbReference type="PANTHER" id="PTHR33619:SF3">
    <property type="entry name" value="POLYSACCHARIDE EXPORT PROTEIN GFCE-RELATED"/>
    <property type="match status" value="1"/>
</dbReference>
<feature type="domain" description="SLBB" evidence="18">
    <location>
        <begin position="135"/>
        <end position="208"/>
    </location>
</feature>